<protein>
    <submittedName>
        <fullName evidence="2">Uncharacterized protein</fullName>
    </submittedName>
</protein>
<comment type="caution">
    <text evidence="2">The sequence shown here is derived from an EMBL/GenBank/DDBJ whole genome shotgun (WGS) entry which is preliminary data.</text>
</comment>
<feature type="compositionally biased region" description="Basic and acidic residues" evidence="1">
    <location>
        <begin position="29"/>
        <end position="92"/>
    </location>
</feature>
<name>A0A1X3FA70_9BRAD</name>
<sequence>MSCTLSPSRADETAPARQAQATVPVQPDRTPEQAEQARDQDRKNAEDVKIERDWKAQGGTDGDRAGRANQSDQDHQTVGRDWRARPDNAERR</sequence>
<evidence type="ECO:0000313" key="2">
    <source>
        <dbReference type="EMBL" id="OSJ04806.1"/>
    </source>
</evidence>
<dbReference type="EMBL" id="NAFK01000178">
    <property type="protein sequence ID" value="OSJ20748.1"/>
    <property type="molecule type" value="Genomic_DNA"/>
</dbReference>
<gene>
    <name evidence="3" type="ORF">BST63_37685</name>
    <name evidence="2" type="ORF">BSZ18_27860</name>
</gene>
<evidence type="ECO:0000256" key="1">
    <source>
        <dbReference type="SAM" id="MobiDB-lite"/>
    </source>
</evidence>
<dbReference type="AlphaFoldDB" id="A0A1X3FA70"/>
<accession>A0A1X3FA70</accession>
<dbReference type="Proteomes" id="UP000193884">
    <property type="component" value="Unassembled WGS sequence"/>
</dbReference>
<evidence type="ECO:0000313" key="4">
    <source>
        <dbReference type="Proteomes" id="UP000193553"/>
    </source>
</evidence>
<dbReference type="EMBL" id="NAFI01000184">
    <property type="protein sequence ID" value="OSJ04806.1"/>
    <property type="molecule type" value="Genomic_DNA"/>
</dbReference>
<feature type="region of interest" description="Disordered" evidence="1">
    <location>
        <begin position="1"/>
        <end position="92"/>
    </location>
</feature>
<organism evidence="2 4">
    <name type="scientific">Bradyrhizobium canariense</name>
    <dbReference type="NCBI Taxonomy" id="255045"/>
    <lineage>
        <taxon>Bacteria</taxon>
        <taxon>Pseudomonadati</taxon>
        <taxon>Pseudomonadota</taxon>
        <taxon>Alphaproteobacteria</taxon>
        <taxon>Hyphomicrobiales</taxon>
        <taxon>Nitrobacteraceae</taxon>
        <taxon>Bradyrhizobium</taxon>
    </lineage>
</organism>
<evidence type="ECO:0000313" key="3">
    <source>
        <dbReference type="EMBL" id="OSJ20748.1"/>
    </source>
</evidence>
<evidence type="ECO:0000313" key="5">
    <source>
        <dbReference type="Proteomes" id="UP000193884"/>
    </source>
</evidence>
<dbReference type="Proteomes" id="UP000193553">
    <property type="component" value="Unassembled WGS sequence"/>
</dbReference>
<dbReference type="OrthoDB" id="8248792at2"/>
<proteinExistence type="predicted"/>
<reference evidence="4 5" key="1">
    <citation type="submission" date="2017-03" db="EMBL/GenBank/DDBJ databases">
        <title>Whole genome sequences of fourteen strains of Bradyrhizobium canariense and one strain of Bradyrhizobium japonicum isolated from Lupinus (Papilionoideae: Genisteae) species in Algeria.</title>
        <authorList>
            <person name="Crovadore J."/>
            <person name="Chekireb D."/>
            <person name="Brachmann A."/>
            <person name="Chablais R."/>
            <person name="Cochard B."/>
            <person name="Lefort F."/>
        </authorList>
    </citation>
    <scope>NUCLEOTIDE SEQUENCE [LARGE SCALE GENOMIC DNA]</scope>
    <source>
        <strain evidence="2 4">UBMA195</strain>
        <strain evidence="3 5">UBMAN05</strain>
    </source>
</reference>
<keyword evidence="5" id="KW-1185">Reference proteome</keyword>